<evidence type="ECO:0000313" key="1">
    <source>
        <dbReference type="EnsemblMetazoa" id="AMIN003526-PA"/>
    </source>
</evidence>
<dbReference type="STRING" id="112268.A0A182VZM1"/>
<accession>A0A182VZM1</accession>
<dbReference type="Proteomes" id="UP000075920">
    <property type="component" value="Unassembled WGS sequence"/>
</dbReference>
<protein>
    <submittedName>
        <fullName evidence="1">Uncharacterized protein</fullName>
    </submittedName>
</protein>
<keyword evidence="2" id="KW-1185">Reference proteome</keyword>
<proteinExistence type="predicted"/>
<sequence>MIPNSLSFLKLGPQGNTPWDVLLKELRFTNASTSGPKQLSLVVSYQANASLGENITYTKTQGSVRCKMQIPDGKAKNRVFLTMQSLANVTELSATLQVYGFRQTRPKNG</sequence>
<dbReference type="VEuPathDB" id="VectorBase:AMIN003526"/>
<organism evidence="1 2">
    <name type="scientific">Anopheles minimus</name>
    <dbReference type="NCBI Taxonomy" id="112268"/>
    <lineage>
        <taxon>Eukaryota</taxon>
        <taxon>Metazoa</taxon>
        <taxon>Ecdysozoa</taxon>
        <taxon>Arthropoda</taxon>
        <taxon>Hexapoda</taxon>
        <taxon>Insecta</taxon>
        <taxon>Pterygota</taxon>
        <taxon>Neoptera</taxon>
        <taxon>Endopterygota</taxon>
        <taxon>Diptera</taxon>
        <taxon>Nematocera</taxon>
        <taxon>Culicoidea</taxon>
        <taxon>Culicidae</taxon>
        <taxon>Anophelinae</taxon>
        <taxon>Anopheles</taxon>
    </lineage>
</organism>
<dbReference type="AlphaFoldDB" id="A0A182VZM1"/>
<reference evidence="1" key="2">
    <citation type="submission" date="2020-05" db="UniProtKB">
        <authorList>
            <consortium name="EnsemblMetazoa"/>
        </authorList>
    </citation>
    <scope>IDENTIFICATION</scope>
    <source>
        <strain evidence="1">MINIMUS1</strain>
    </source>
</reference>
<reference evidence="2" key="1">
    <citation type="submission" date="2013-03" db="EMBL/GenBank/DDBJ databases">
        <title>The Genome Sequence of Anopheles minimus MINIMUS1.</title>
        <authorList>
            <consortium name="The Broad Institute Genomics Platform"/>
            <person name="Neafsey D.E."/>
            <person name="Walton C."/>
            <person name="Walker B."/>
            <person name="Young S.K."/>
            <person name="Zeng Q."/>
            <person name="Gargeya S."/>
            <person name="Fitzgerald M."/>
            <person name="Haas B."/>
            <person name="Abouelleil A."/>
            <person name="Allen A.W."/>
            <person name="Alvarado L."/>
            <person name="Arachchi H.M."/>
            <person name="Berlin A.M."/>
            <person name="Chapman S.B."/>
            <person name="Gainer-Dewar J."/>
            <person name="Goldberg J."/>
            <person name="Griggs A."/>
            <person name="Gujja S."/>
            <person name="Hansen M."/>
            <person name="Howarth C."/>
            <person name="Imamovic A."/>
            <person name="Ireland A."/>
            <person name="Larimer J."/>
            <person name="McCowan C."/>
            <person name="Murphy C."/>
            <person name="Pearson M."/>
            <person name="Poon T.W."/>
            <person name="Priest M."/>
            <person name="Roberts A."/>
            <person name="Saif S."/>
            <person name="Shea T."/>
            <person name="Sisk P."/>
            <person name="Sykes S."/>
            <person name="Wortman J."/>
            <person name="Nusbaum C."/>
            <person name="Birren B."/>
        </authorList>
    </citation>
    <scope>NUCLEOTIDE SEQUENCE [LARGE SCALE GENOMIC DNA]</scope>
    <source>
        <strain evidence="2">MINIMUS1</strain>
    </source>
</reference>
<dbReference type="EnsemblMetazoa" id="AMIN003526-RA">
    <property type="protein sequence ID" value="AMIN003526-PA"/>
    <property type="gene ID" value="AMIN003526"/>
</dbReference>
<evidence type="ECO:0000313" key="2">
    <source>
        <dbReference type="Proteomes" id="UP000075920"/>
    </source>
</evidence>
<name>A0A182VZM1_9DIPT</name>